<feature type="transmembrane region" description="Helical" evidence="1">
    <location>
        <begin position="132"/>
        <end position="156"/>
    </location>
</feature>
<dbReference type="GO" id="GO:0005886">
    <property type="term" value="C:plasma membrane"/>
    <property type="evidence" value="ECO:0007669"/>
    <property type="project" value="InterPro"/>
</dbReference>
<protein>
    <submittedName>
        <fullName evidence="2">Prolipoprotein diacylglyceryltransferase</fullName>
    </submittedName>
</protein>
<dbReference type="AlphaFoldDB" id="A0A1H9P5Z7"/>
<feature type="transmembrane region" description="Helical" evidence="1">
    <location>
        <begin position="67"/>
        <end position="86"/>
    </location>
</feature>
<dbReference type="Proteomes" id="UP000182584">
    <property type="component" value="Unassembled WGS sequence"/>
</dbReference>
<keyword evidence="2" id="KW-0449">Lipoprotein</keyword>
<feature type="transmembrane region" description="Helical" evidence="1">
    <location>
        <begin position="191"/>
        <end position="208"/>
    </location>
</feature>
<dbReference type="GO" id="GO:0008961">
    <property type="term" value="F:phosphatidylglycerol-prolipoprotein diacylglyceryl transferase activity"/>
    <property type="evidence" value="ECO:0007669"/>
    <property type="project" value="InterPro"/>
</dbReference>
<keyword evidence="1" id="KW-1133">Transmembrane helix</keyword>
<evidence type="ECO:0000256" key="1">
    <source>
        <dbReference type="SAM" id="Phobius"/>
    </source>
</evidence>
<keyword evidence="1" id="KW-0472">Membrane</keyword>
<sequence>MIMYRLMILSSFVLGLLSAAFVLRRQNVKASIIGLSVILEMALTFYMALIITAILSGTKSCGLNSTGGALGLILGVIIFGLITPQYKKDFWIAYTLSLPLMYGIGKIGCAFAGCCAGIHYDGIFHVVTDKGNLFPVQIAEAVIFILIYIISMIIYYKDMYDPFVASVIYAVAKILLDFLRDTHEGRIISTNQMMCLTIVIILIVYIIIRKHQRFLKKDI</sequence>
<dbReference type="Pfam" id="PF01790">
    <property type="entry name" value="LGT"/>
    <property type="match status" value="1"/>
</dbReference>
<evidence type="ECO:0000313" key="3">
    <source>
        <dbReference type="Proteomes" id="UP000182584"/>
    </source>
</evidence>
<accession>A0A1H9P5Z7</accession>
<gene>
    <name evidence="2" type="ORF">SAMN04487884_105150</name>
</gene>
<proteinExistence type="predicted"/>
<evidence type="ECO:0000313" key="2">
    <source>
        <dbReference type="EMBL" id="SER43666.1"/>
    </source>
</evidence>
<feature type="transmembrane region" description="Helical" evidence="1">
    <location>
        <begin position="92"/>
        <end position="120"/>
    </location>
</feature>
<dbReference type="InterPro" id="IPR001640">
    <property type="entry name" value="Lgt"/>
</dbReference>
<keyword evidence="2" id="KW-0808">Transferase</keyword>
<dbReference type="GO" id="GO:0042158">
    <property type="term" value="P:lipoprotein biosynthetic process"/>
    <property type="evidence" value="ECO:0007669"/>
    <property type="project" value="InterPro"/>
</dbReference>
<organism evidence="2 3">
    <name type="scientific">Butyrivibrio fibrisolvens</name>
    <dbReference type="NCBI Taxonomy" id="831"/>
    <lineage>
        <taxon>Bacteria</taxon>
        <taxon>Bacillati</taxon>
        <taxon>Bacillota</taxon>
        <taxon>Clostridia</taxon>
        <taxon>Lachnospirales</taxon>
        <taxon>Lachnospiraceae</taxon>
        <taxon>Butyrivibrio</taxon>
    </lineage>
</organism>
<keyword evidence="1" id="KW-0812">Transmembrane</keyword>
<feature type="transmembrane region" description="Helical" evidence="1">
    <location>
        <begin position="32"/>
        <end position="55"/>
    </location>
</feature>
<dbReference type="EMBL" id="FOGJ01000005">
    <property type="protein sequence ID" value="SER43666.1"/>
    <property type="molecule type" value="Genomic_DNA"/>
</dbReference>
<reference evidence="2 3" key="1">
    <citation type="submission" date="2016-10" db="EMBL/GenBank/DDBJ databases">
        <authorList>
            <person name="de Groot N.N."/>
        </authorList>
    </citation>
    <scope>NUCLEOTIDE SEQUENCE [LARGE SCALE GENOMIC DNA]</scope>
    <source>
        <strain evidence="2 3">AR40</strain>
    </source>
</reference>
<name>A0A1H9P5Z7_BUTFI</name>